<dbReference type="EMBL" id="JBAMIC010000011">
    <property type="protein sequence ID" value="KAK7099665.1"/>
    <property type="molecule type" value="Genomic_DNA"/>
</dbReference>
<comment type="caution">
    <text evidence="5">The sequence shown here is derived from an EMBL/GenBank/DDBJ whole genome shotgun (WGS) entry which is preliminary data.</text>
</comment>
<dbReference type="InterPro" id="IPR004360">
    <property type="entry name" value="Glyas_Fos-R_dOase_dom"/>
</dbReference>
<dbReference type="PROSITE" id="PS51819">
    <property type="entry name" value="VOC"/>
    <property type="match status" value="1"/>
</dbReference>
<accession>A0AAN9GAC7</accession>
<dbReference type="PANTHER" id="PTHR21366">
    <property type="entry name" value="GLYOXALASE FAMILY PROTEIN"/>
    <property type="match status" value="1"/>
</dbReference>
<evidence type="ECO:0000256" key="2">
    <source>
        <dbReference type="ARBA" id="ARBA00040140"/>
    </source>
</evidence>
<feature type="region of interest" description="Disordered" evidence="3">
    <location>
        <begin position="154"/>
        <end position="173"/>
    </location>
</feature>
<feature type="domain" description="VOC" evidence="4">
    <location>
        <begin position="33"/>
        <end position="153"/>
    </location>
</feature>
<dbReference type="SUPFAM" id="SSF54593">
    <property type="entry name" value="Glyoxalase/Bleomycin resistance protein/Dihydroxybiphenyl dioxygenase"/>
    <property type="match status" value="1"/>
</dbReference>
<evidence type="ECO:0000256" key="3">
    <source>
        <dbReference type="SAM" id="MobiDB-lite"/>
    </source>
</evidence>
<comment type="similarity">
    <text evidence="1">Belongs to the glyoxalase I family.</text>
</comment>
<evidence type="ECO:0000313" key="5">
    <source>
        <dbReference type="EMBL" id="KAK7099665.1"/>
    </source>
</evidence>
<dbReference type="Proteomes" id="UP001374579">
    <property type="component" value="Unassembled WGS sequence"/>
</dbReference>
<dbReference type="PANTHER" id="PTHR21366:SF14">
    <property type="entry name" value="GLYOXALASE DOMAIN-CONTAINING PROTEIN 5"/>
    <property type="match status" value="1"/>
</dbReference>
<reference evidence="5 6" key="1">
    <citation type="submission" date="2024-02" db="EMBL/GenBank/DDBJ databases">
        <title>Chromosome-scale genome assembly of the rough periwinkle Littorina saxatilis.</title>
        <authorList>
            <person name="De Jode A."/>
            <person name="Faria R."/>
            <person name="Formenti G."/>
            <person name="Sims Y."/>
            <person name="Smith T.P."/>
            <person name="Tracey A."/>
            <person name="Wood J.M.D."/>
            <person name="Zagrodzka Z.B."/>
            <person name="Johannesson K."/>
            <person name="Butlin R.K."/>
            <person name="Leder E.H."/>
        </authorList>
    </citation>
    <scope>NUCLEOTIDE SEQUENCE [LARGE SCALE GENOMIC DNA]</scope>
    <source>
        <strain evidence="5">Snail1</strain>
        <tissue evidence="5">Muscle</tissue>
    </source>
</reference>
<evidence type="ECO:0000313" key="6">
    <source>
        <dbReference type="Proteomes" id="UP001374579"/>
    </source>
</evidence>
<evidence type="ECO:0000259" key="4">
    <source>
        <dbReference type="PROSITE" id="PS51819"/>
    </source>
</evidence>
<name>A0AAN9GAC7_9CAEN</name>
<dbReference type="CDD" id="cd07253">
    <property type="entry name" value="GLOD5"/>
    <property type="match status" value="1"/>
</dbReference>
<organism evidence="5 6">
    <name type="scientific">Littorina saxatilis</name>
    <dbReference type="NCBI Taxonomy" id="31220"/>
    <lineage>
        <taxon>Eukaryota</taxon>
        <taxon>Metazoa</taxon>
        <taxon>Spiralia</taxon>
        <taxon>Lophotrochozoa</taxon>
        <taxon>Mollusca</taxon>
        <taxon>Gastropoda</taxon>
        <taxon>Caenogastropoda</taxon>
        <taxon>Littorinimorpha</taxon>
        <taxon>Littorinoidea</taxon>
        <taxon>Littorinidae</taxon>
        <taxon>Littorina</taxon>
    </lineage>
</organism>
<keyword evidence="6" id="KW-1185">Reference proteome</keyword>
<dbReference type="Gene3D" id="3.10.180.10">
    <property type="entry name" value="2,3-Dihydroxybiphenyl 1,2-Dioxygenase, domain 1"/>
    <property type="match status" value="1"/>
</dbReference>
<dbReference type="InterPro" id="IPR029068">
    <property type="entry name" value="Glyas_Bleomycin-R_OHBP_Dase"/>
</dbReference>
<dbReference type="AlphaFoldDB" id="A0AAN9GAC7"/>
<dbReference type="InterPro" id="IPR050383">
    <property type="entry name" value="GlyoxalaseI/FosfomycinResist"/>
</dbReference>
<sequence length="173" mass="19435">MLFRRSINVVYNSVRKFATPPSQGQLKPIKINRLDHFVITVKDLDTTVDFYTRVLGMKVNTFAGGRKSLHFGRQKINIHVQGSEFEPKAIWPTPGSTDVCFITPTQLDDVVAHLNECEVEILEGPVARTGATGPINSVYFRDPDHNLIEVANYEAEVEPSSSSESSEENRSQW</sequence>
<dbReference type="InterPro" id="IPR037523">
    <property type="entry name" value="VOC_core"/>
</dbReference>
<dbReference type="Pfam" id="PF00903">
    <property type="entry name" value="Glyoxalase"/>
    <property type="match status" value="1"/>
</dbReference>
<gene>
    <name evidence="5" type="ORF">V1264_022743</name>
</gene>
<evidence type="ECO:0000256" key="1">
    <source>
        <dbReference type="ARBA" id="ARBA00010363"/>
    </source>
</evidence>
<proteinExistence type="inferred from homology"/>
<protein>
    <recommendedName>
        <fullName evidence="2">Glyoxalase domain-containing protein 5</fullName>
    </recommendedName>
</protein>